<evidence type="ECO:0000313" key="3">
    <source>
        <dbReference type="EMBL" id="CAB9515080.1"/>
    </source>
</evidence>
<sequence length="77" mass="8261">MDVIALFFLAPVLTTKATIWGAVVSACGGAKTNDKPTATAVTWEEIDAYNNTIKSHKGGKEETEEPDSEKAESKFVT</sequence>
<name>A0A9N8HJX7_9STRA</name>
<dbReference type="Proteomes" id="UP001153069">
    <property type="component" value="Unassembled WGS sequence"/>
</dbReference>
<dbReference type="EMBL" id="CAICTM010000692">
    <property type="protein sequence ID" value="CAB9515080.1"/>
    <property type="molecule type" value="Genomic_DNA"/>
</dbReference>
<feature type="compositionally biased region" description="Basic and acidic residues" evidence="1">
    <location>
        <begin position="68"/>
        <end position="77"/>
    </location>
</feature>
<feature type="signal peptide" evidence="2">
    <location>
        <begin position="1"/>
        <end position="17"/>
    </location>
</feature>
<accession>A0A9N8HJX7</accession>
<gene>
    <name evidence="3" type="ORF">SEMRO_693_G188240.1</name>
</gene>
<protein>
    <submittedName>
        <fullName evidence="3">Uncharacterized protein</fullName>
    </submittedName>
</protein>
<organism evidence="3 4">
    <name type="scientific">Seminavis robusta</name>
    <dbReference type="NCBI Taxonomy" id="568900"/>
    <lineage>
        <taxon>Eukaryota</taxon>
        <taxon>Sar</taxon>
        <taxon>Stramenopiles</taxon>
        <taxon>Ochrophyta</taxon>
        <taxon>Bacillariophyta</taxon>
        <taxon>Bacillariophyceae</taxon>
        <taxon>Bacillariophycidae</taxon>
        <taxon>Naviculales</taxon>
        <taxon>Naviculaceae</taxon>
        <taxon>Seminavis</taxon>
    </lineage>
</organism>
<evidence type="ECO:0000256" key="1">
    <source>
        <dbReference type="SAM" id="MobiDB-lite"/>
    </source>
</evidence>
<reference evidence="3" key="1">
    <citation type="submission" date="2020-06" db="EMBL/GenBank/DDBJ databases">
        <authorList>
            <consortium name="Plant Systems Biology data submission"/>
        </authorList>
    </citation>
    <scope>NUCLEOTIDE SEQUENCE</scope>
    <source>
        <strain evidence="3">D6</strain>
    </source>
</reference>
<feature type="chain" id="PRO_5040471920" evidence="2">
    <location>
        <begin position="18"/>
        <end position="77"/>
    </location>
</feature>
<comment type="caution">
    <text evidence="3">The sequence shown here is derived from an EMBL/GenBank/DDBJ whole genome shotgun (WGS) entry which is preliminary data.</text>
</comment>
<evidence type="ECO:0000313" key="4">
    <source>
        <dbReference type="Proteomes" id="UP001153069"/>
    </source>
</evidence>
<proteinExistence type="predicted"/>
<keyword evidence="2" id="KW-0732">Signal</keyword>
<keyword evidence="4" id="KW-1185">Reference proteome</keyword>
<feature type="region of interest" description="Disordered" evidence="1">
    <location>
        <begin position="52"/>
        <end position="77"/>
    </location>
</feature>
<dbReference type="AlphaFoldDB" id="A0A9N8HJX7"/>
<evidence type="ECO:0000256" key="2">
    <source>
        <dbReference type="SAM" id="SignalP"/>
    </source>
</evidence>